<dbReference type="InterPro" id="IPR023996">
    <property type="entry name" value="TonB-dep_OMP_SusC/RagA"/>
</dbReference>
<dbReference type="RefSeq" id="WP_133230923.1">
    <property type="nucleotide sequence ID" value="NZ_SOZE01000010.1"/>
</dbReference>
<organism evidence="10 11">
    <name type="scientific">Mucilaginibacter psychrotolerans</name>
    <dbReference type="NCBI Taxonomy" id="1524096"/>
    <lineage>
        <taxon>Bacteria</taxon>
        <taxon>Pseudomonadati</taxon>
        <taxon>Bacteroidota</taxon>
        <taxon>Sphingobacteriia</taxon>
        <taxon>Sphingobacteriales</taxon>
        <taxon>Sphingobacteriaceae</taxon>
        <taxon>Mucilaginibacter</taxon>
    </lineage>
</organism>
<sequence length="1040" mass="112018">MKKSILNIYNKAALLLLFSILTCATALAQSKKITGIVLDENNQPLPGATIKAPAGKVTTSTNVNGKFTIEVADNEKSLLVQFVGYLDQEVAIGNQVNLTVHLVPSAKNLNEVVVVGYGTQRRKDVTGSVASLSAKTLSEVPAPNLIDQLKGRTAGVDIVSNGATPGTGGQIRIRGNRTITTGNNDGQDGPLVVLDGIPYPGSINDFAPEDIASIDILKDASATAIYGSRGAGGVILVTTKRGRAGKAVVSYDAYYATASVLGKYNIYDGAGYAQLKLDAAKYNTASPGTSAYPITTAEQAALAAGVSTDWQSLIYRNAPTQSHQLAVSGGSDATQFNIAAGFYRQDGIIVNQRFDRADVRTTIDHRISSHVKVGINSINTYRITALPGGGGVPSGLVRTTPLASLNNDDGTVNLFPQIGSIDAAAVSPYTLITKASSIYDRTRRYSTFNSLYGEVNILEGLRYRVNVGLNFIQENGNSYNGTLTYINGNASLNNAALNNNEQWNYNIQNLLYYNKAFKKHRIDFTALYEITKDHNKNSNFNTTGVPSDYIRNSNFNLASGTISGGGSFSEQGLLSYMARLAYSYDDRYLLTITGRRDGASSLAPGHQWFTYPAIGLGWNISNEAFMKNATFINNLKLRGGFGISGNRNVGAYATLGSLTSTAYNFGSSGQLAYTVTSLPNPNLGWQSTAQTDIGLDITVLNNRITANIDVYQQKTKDILLQVSLPPSTGTGSTFQNLGKTESKGIEINVSTINVQTKGGFTWSTDFSFSMNREKITQLTNPGQLSDPGNGWFVGQPLNVIYDVKKIGIWQTSDKTDGTLAKQTSPVQFPGQIRIQDLNGDNVINANDRQVLGNFQPKWVGGFTTRFAYKSFDLSAIFYARMGMKVLLPYFTADGGSAGFPFFNQGRVNQIKTNYWTTDNPTNDFPAPDASTDRLLFGSTLGYYDGSFIKCRSINLGYTLPTALIKKIGFSNLRVYANATNPFIVYSPIVRDHLALDPEGNGYGGSVNNNGGNAAVTGRAVSVNLNNPSYRQFTIGVNAKF</sequence>
<evidence type="ECO:0000256" key="6">
    <source>
        <dbReference type="ARBA" id="ARBA00023237"/>
    </source>
</evidence>
<keyword evidence="10" id="KW-0675">Receptor</keyword>
<evidence type="ECO:0000256" key="8">
    <source>
        <dbReference type="SAM" id="SignalP"/>
    </source>
</evidence>
<evidence type="ECO:0000313" key="11">
    <source>
        <dbReference type="Proteomes" id="UP000297540"/>
    </source>
</evidence>
<dbReference type="InterPro" id="IPR039426">
    <property type="entry name" value="TonB-dep_rcpt-like"/>
</dbReference>
<keyword evidence="2 7" id="KW-0813">Transport</keyword>
<dbReference type="InterPro" id="IPR023997">
    <property type="entry name" value="TonB-dep_OMP_SusC/RagA_CS"/>
</dbReference>
<dbReference type="Pfam" id="PF13715">
    <property type="entry name" value="CarbopepD_reg_2"/>
    <property type="match status" value="1"/>
</dbReference>
<dbReference type="InterPro" id="IPR012910">
    <property type="entry name" value="Plug_dom"/>
</dbReference>
<comment type="similarity">
    <text evidence="7">Belongs to the TonB-dependent receptor family.</text>
</comment>
<keyword evidence="11" id="KW-1185">Reference proteome</keyword>
<evidence type="ECO:0000256" key="5">
    <source>
        <dbReference type="ARBA" id="ARBA00023136"/>
    </source>
</evidence>
<comment type="caution">
    <text evidence="10">The sequence shown here is derived from an EMBL/GenBank/DDBJ whole genome shotgun (WGS) entry which is preliminary data.</text>
</comment>
<dbReference type="SUPFAM" id="SSF49464">
    <property type="entry name" value="Carboxypeptidase regulatory domain-like"/>
    <property type="match status" value="1"/>
</dbReference>
<dbReference type="InterPro" id="IPR037066">
    <property type="entry name" value="Plug_dom_sf"/>
</dbReference>
<dbReference type="GO" id="GO:0009279">
    <property type="term" value="C:cell outer membrane"/>
    <property type="evidence" value="ECO:0007669"/>
    <property type="project" value="UniProtKB-SubCell"/>
</dbReference>
<evidence type="ECO:0000259" key="9">
    <source>
        <dbReference type="Pfam" id="PF07715"/>
    </source>
</evidence>
<keyword evidence="8" id="KW-0732">Signal</keyword>
<dbReference type="Gene3D" id="2.40.170.20">
    <property type="entry name" value="TonB-dependent receptor, beta-barrel domain"/>
    <property type="match status" value="1"/>
</dbReference>
<keyword evidence="4 7" id="KW-0812">Transmembrane</keyword>
<dbReference type="NCBIfam" id="TIGR04056">
    <property type="entry name" value="OMP_RagA_SusC"/>
    <property type="match status" value="1"/>
</dbReference>
<comment type="subcellular location">
    <subcellularLocation>
        <location evidence="1 7">Cell outer membrane</location>
        <topology evidence="1 7">Multi-pass membrane protein</topology>
    </subcellularLocation>
</comment>
<proteinExistence type="inferred from homology"/>
<keyword evidence="6 7" id="KW-0998">Cell outer membrane</keyword>
<dbReference type="Proteomes" id="UP000297540">
    <property type="component" value="Unassembled WGS sequence"/>
</dbReference>
<dbReference type="Pfam" id="PF07715">
    <property type="entry name" value="Plug"/>
    <property type="match status" value="1"/>
</dbReference>
<dbReference type="SUPFAM" id="SSF56935">
    <property type="entry name" value="Porins"/>
    <property type="match status" value="1"/>
</dbReference>
<evidence type="ECO:0000256" key="1">
    <source>
        <dbReference type="ARBA" id="ARBA00004571"/>
    </source>
</evidence>
<dbReference type="Gene3D" id="2.170.130.10">
    <property type="entry name" value="TonB-dependent receptor, plug domain"/>
    <property type="match status" value="1"/>
</dbReference>
<feature type="signal peptide" evidence="8">
    <location>
        <begin position="1"/>
        <end position="28"/>
    </location>
</feature>
<keyword evidence="5 7" id="KW-0472">Membrane</keyword>
<evidence type="ECO:0000256" key="4">
    <source>
        <dbReference type="ARBA" id="ARBA00022692"/>
    </source>
</evidence>
<reference evidence="10 11" key="1">
    <citation type="journal article" date="2017" name="Int. J. Syst. Evol. Microbiol.">
        <title>Mucilaginibacterpsychrotolerans sp. nov., isolated from peatlands.</title>
        <authorList>
            <person name="Deng Y."/>
            <person name="Shen L."/>
            <person name="Xu B."/>
            <person name="Liu Y."/>
            <person name="Gu Z."/>
            <person name="Liu H."/>
            <person name="Zhou Y."/>
        </authorList>
    </citation>
    <scope>NUCLEOTIDE SEQUENCE [LARGE SCALE GENOMIC DNA]</scope>
    <source>
        <strain evidence="10 11">NH7-4</strain>
    </source>
</reference>
<evidence type="ECO:0000313" key="10">
    <source>
        <dbReference type="EMBL" id="TFF37525.1"/>
    </source>
</evidence>
<dbReference type="PROSITE" id="PS52016">
    <property type="entry name" value="TONB_DEPENDENT_REC_3"/>
    <property type="match status" value="1"/>
</dbReference>
<evidence type="ECO:0000256" key="2">
    <source>
        <dbReference type="ARBA" id="ARBA00022448"/>
    </source>
</evidence>
<keyword evidence="3 7" id="KW-1134">Transmembrane beta strand</keyword>
<name>A0A4Y8SFV6_9SPHI</name>
<evidence type="ECO:0000256" key="3">
    <source>
        <dbReference type="ARBA" id="ARBA00022452"/>
    </source>
</evidence>
<dbReference type="InterPro" id="IPR008969">
    <property type="entry name" value="CarboxyPept-like_regulatory"/>
</dbReference>
<gene>
    <name evidence="10" type="ORF">E2R66_12065</name>
</gene>
<feature type="chain" id="PRO_5021198379" evidence="8">
    <location>
        <begin position="29"/>
        <end position="1040"/>
    </location>
</feature>
<dbReference type="NCBIfam" id="TIGR04057">
    <property type="entry name" value="SusC_RagA_signa"/>
    <property type="match status" value="1"/>
</dbReference>
<evidence type="ECO:0000256" key="7">
    <source>
        <dbReference type="PROSITE-ProRule" id="PRU01360"/>
    </source>
</evidence>
<dbReference type="InterPro" id="IPR036942">
    <property type="entry name" value="Beta-barrel_TonB_sf"/>
</dbReference>
<protein>
    <submittedName>
        <fullName evidence="10">TonB-dependent receptor</fullName>
    </submittedName>
</protein>
<feature type="domain" description="TonB-dependent receptor plug" evidence="9">
    <location>
        <begin position="122"/>
        <end position="234"/>
    </location>
</feature>
<dbReference type="AlphaFoldDB" id="A0A4Y8SFV6"/>
<dbReference type="Gene3D" id="2.60.40.1120">
    <property type="entry name" value="Carboxypeptidase-like, regulatory domain"/>
    <property type="match status" value="1"/>
</dbReference>
<accession>A0A4Y8SFV6</accession>
<dbReference type="OrthoDB" id="9768177at2"/>
<dbReference type="EMBL" id="SOZE01000010">
    <property type="protein sequence ID" value="TFF37525.1"/>
    <property type="molecule type" value="Genomic_DNA"/>
</dbReference>